<evidence type="ECO:0000313" key="3">
    <source>
        <dbReference type="EMBL" id="KZO94069.1"/>
    </source>
</evidence>
<sequence length="262" mass="28471">MSVIQQVARAMERIAPLSLAESWDNVGILLEAVKPLTSQRVLLTIDLTPPVLASALSHPNPPSTIISYHPPIFAPLKSLTHRTPLQHTLLSLAREGISVYTPHTALDNTDQGVNWWLAQAFQPFRGRWEKWERGGGVVHLPRPVGMREVVQEVKRHLGVQTVNVGTSNPEGTVQVQRIALCAGSGGTSLAEQGGEADCWLTGEMGHHELLAALASGKTVILCGHTNTERGYLPLLREKLLGELGQGWEVDVSEVDGHPLTVQ</sequence>
<dbReference type="GO" id="GO:0005739">
    <property type="term" value="C:mitochondrion"/>
    <property type="evidence" value="ECO:0007669"/>
    <property type="project" value="TreeGrafter"/>
</dbReference>
<proteinExistence type="inferred from homology"/>
<evidence type="ECO:0000256" key="1">
    <source>
        <dbReference type="ARBA" id="ARBA00006964"/>
    </source>
</evidence>
<gene>
    <name evidence="3" type="ORF">CALVIDRAFT_539443</name>
</gene>
<dbReference type="FunFam" id="3.40.1390.30:FF:000001">
    <property type="entry name" value="GTP cyclohydrolase 1 type 2"/>
    <property type="match status" value="1"/>
</dbReference>
<dbReference type="AlphaFoldDB" id="A0A167JYE6"/>
<evidence type="ECO:0000256" key="2">
    <source>
        <dbReference type="PIRSR" id="PIRSR602678-1"/>
    </source>
</evidence>
<keyword evidence="2" id="KW-0479">Metal-binding</keyword>
<dbReference type="PANTHER" id="PTHR13799:SF13">
    <property type="entry name" value="NIF3-LIKE PROTEIN 1"/>
    <property type="match status" value="1"/>
</dbReference>
<name>A0A167JYE6_CALVF</name>
<organism evidence="3 4">
    <name type="scientific">Calocera viscosa (strain TUFC12733)</name>
    <dbReference type="NCBI Taxonomy" id="1330018"/>
    <lineage>
        <taxon>Eukaryota</taxon>
        <taxon>Fungi</taxon>
        <taxon>Dikarya</taxon>
        <taxon>Basidiomycota</taxon>
        <taxon>Agaricomycotina</taxon>
        <taxon>Dacrymycetes</taxon>
        <taxon>Dacrymycetales</taxon>
        <taxon>Dacrymycetaceae</taxon>
        <taxon>Calocera</taxon>
    </lineage>
</organism>
<dbReference type="Pfam" id="PF01784">
    <property type="entry name" value="DUF34_NIF3"/>
    <property type="match status" value="1"/>
</dbReference>
<feature type="binding site" evidence="2">
    <location>
        <position position="228"/>
    </location>
    <ligand>
        <name>a divalent metal cation</name>
        <dbReference type="ChEBI" id="CHEBI:60240"/>
        <label>1</label>
    </ligand>
</feature>
<evidence type="ECO:0000313" key="4">
    <source>
        <dbReference type="Proteomes" id="UP000076738"/>
    </source>
</evidence>
<dbReference type="Proteomes" id="UP000076738">
    <property type="component" value="Unassembled WGS sequence"/>
</dbReference>
<dbReference type="Gene3D" id="3.40.1390.30">
    <property type="entry name" value="NIF3 (NGG1p interacting factor 3)-like"/>
    <property type="match status" value="1"/>
</dbReference>
<accession>A0A167JYE6</accession>
<dbReference type="EMBL" id="KV417297">
    <property type="protein sequence ID" value="KZO94069.1"/>
    <property type="molecule type" value="Genomic_DNA"/>
</dbReference>
<dbReference type="PANTHER" id="PTHR13799">
    <property type="entry name" value="NGG1 INTERACTING FACTOR 3"/>
    <property type="match status" value="1"/>
</dbReference>
<comment type="similarity">
    <text evidence="1">Belongs to the GTP cyclohydrolase I type 2/NIF3 family.</text>
</comment>
<dbReference type="NCBIfam" id="TIGR00486">
    <property type="entry name" value="YbgI_SA1388"/>
    <property type="match status" value="1"/>
</dbReference>
<feature type="binding site" evidence="2">
    <location>
        <position position="107"/>
    </location>
    <ligand>
        <name>a divalent metal cation</name>
        <dbReference type="ChEBI" id="CHEBI:60240"/>
        <label>1</label>
    </ligand>
</feature>
<keyword evidence="4" id="KW-1185">Reference proteome</keyword>
<dbReference type="InterPro" id="IPR002678">
    <property type="entry name" value="DUF34/NIF3"/>
</dbReference>
<dbReference type="SUPFAM" id="SSF102705">
    <property type="entry name" value="NIF3 (NGG1p interacting factor 3)-like"/>
    <property type="match status" value="1"/>
</dbReference>
<feature type="binding site" evidence="2">
    <location>
        <position position="69"/>
    </location>
    <ligand>
        <name>a divalent metal cation</name>
        <dbReference type="ChEBI" id="CHEBI:60240"/>
        <label>1</label>
    </ligand>
</feature>
<dbReference type="STRING" id="1330018.A0A167JYE6"/>
<reference evidence="3 4" key="1">
    <citation type="journal article" date="2016" name="Mol. Biol. Evol.">
        <title>Comparative Genomics of Early-Diverging Mushroom-Forming Fungi Provides Insights into the Origins of Lignocellulose Decay Capabilities.</title>
        <authorList>
            <person name="Nagy L.G."/>
            <person name="Riley R."/>
            <person name="Tritt A."/>
            <person name="Adam C."/>
            <person name="Daum C."/>
            <person name="Floudas D."/>
            <person name="Sun H."/>
            <person name="Yadav J.S."/>
            <person name="Pangilinan J."/>
            <person name="Larsson K.H."/>
            <person name="Matsuura K."/>
            <person name="Barry K."/>
            <person name="Labutti K."/>
            <person name="Kuo R."/>
            <person name="Ohm R.A."/>
            <person name="Bhattacharya S.S."/>
            <person name="Shirouzu T."/>
            <person name="Yoshinaga Y."/>
            <person name="Martin F.M."/>
            <person name="Grigoriev I.V."/>
            <person name="Hibbett D.S."/>
        </authorList>
    </citation>
    <scope>NUCLEOTIDE SEQUENCE [LARGE SCALE GENOMIC DNA]</scope>
    <source>
        <strain evidence="3 4">TUFC12733</strain>
    </source>
</reference>
<feature type="binding site" evidence="2">
    <location>
        <position position="224"/>
    </location>
    <ligand>
        <name>a divalent metal cation</name>
        <dbReference type="ChEBI" id="CHEBI:60240"/>
        <label>1</label>
    </ligand>
</feature>
<dbReference type="OrthoDB" id="3345469at2759"/>
<protein>
    <submittedName>
        <fullName evidence="3">NGG1p interacting factor 3</fullName>
    </submittedName>
</protein>
<dbReference type="GO" id="GO:0046872">
    <property type="term" value="F:metal ion binding"/>
    <property type="evidence" value="ECO:0007669"/>
    <property type="project" value="UniProtKB-KW"/>
</dbReference>
<dbReference type="InterPro" id="IPR036069">
    <property type="entry name" value="DUF34/NIF3_sf"/>
</dbReference>